<evidence type="ECO:0000313" key="1">
    <source>
        <dbReference type="EMBL" id="STX52634.1"/>
    </source>
</evidence>
<organism evidence="1 2">
    <name type="scientific">Legionella busanensis</name>
    <dbReference type="NCBI Taxonomy" id="190655"/>
    <lineage>
        <taxon>Bacteria</taxon>
        <taxon>Pseudomonadati</taxon>
        <taxon>Pseudomonadota</taxon>
        <taxon>Gammaproteobacteria</taxon>
        <taxon>Legionellales</taxon>
        <taxon>Legionellaceae</taxon>
        <taxon>Legionella</taxon>
    </lineage>
</organism>
<dbReference type="RefSeq" id="WP_115332174.1">
    <property type="nucleotide sequence ID" value="NZ_CAAAHP010000003.1"/>
</dbReference>
<gene>
    <name evidence="1" type="ORF">NCTC13316_02755</name>
</gene>
<reference evidence="1 2" key="1">
    <citation type="submission" date="2018-06" db="EMBL/GenBank/DDBJ databases">
        <authorList>
            <consortium name="Pathogen Informatics"/>
            <person name="Doyle S."/>
        </authorList>
    </citation>
    <scope>NUCLEOTIDE SEQUENCE [LARGE SCALE GENOMIC DNA]</scope>
    <source>
        <strain evidence="1 2">NCTC13316</strain>
    </source>
</reference>
<dbReference type="Proteomes" id="UP000254794">
    <property type="component" value="Unassembled WGS sequence"/>
</dbReference>
<dbReference type="EMBL" id="UGOD01000001">
    <property type="protein sequence ID" value="STX52634.1"/>
    <property type="molecule type" value="Genomic_DNA"/>
</dbReference>
<proteinExistence type="predicted"/>
<dbReference type="OrthoDB" id="5655512at2"/>
<dbReference type="Pfam" id="PF12385">
    <property type="entry name" value="Peptidase_C70"/>
    <property type="match status" value="1"/>
</dbReference>
<dbReference type="AlphaFoldDB" id="A0A378JN07"/>
<accession>A0A378JN07</accession>
<protein>
    <submittedName>
        <fullName evidence="1">Uncharacterized protein</fullName>
    </submittedName>
</protein>
<name>A0A378JN07_9GAMM</name>
<evidence type="ECO:0000313" key="2">
    <source>
        <dbReference type="Proteomes" id="UP000254794"/>
    </source>
</evidence>
<sequence>MLIYKSPLAKQSVVEKQKVKTINSCWLYAPSIVRCNSAKDEEFEAQKEFLIGQMLQSGIAPNTLNNMLINGAIPTNEFYDNQRKILNLTKTVNLSEITGIFEDYKKTTNQEKRLIYQDLYTLLEKNGPLILEYPAFGFEAIHTTAITGVILVKNSKKDREEICLILNDTMEGRLKALSVADFLENEEVKEGVSKFFILAEARKEMPERYLTSEIIAMMDIFSSHPAHANLKTDILALHMDSFIDFKAKGVINLNISKFLNSDQFFRSSTTDKEQAVDNNEPKNKLFSINCRIL</sequence>
<keyword evidence="2" id="KW-1185">Reference proteome</keyword>
<dbReference type="InterPro" id="IPR022118">
    <property type="entry name" value="Peptidase_C70_AvrRpt2"/>
</dbReference>